<reference evidence="3" key="1">
    <citation type="journal article" date="2019" name="Int. J. Syst. Evol. Microbiol.">
        <title>The Global Catalogue of Microorganisms (GCM) 10K type strain sequencing project: providing services to taxonomists for standard genome sequencing and annotation.</title>
        <authorList>
            <consortium name="The Broad Institute Genomics Platform"/>
            <consortium name="The Broad Institute Genome Sequencing Center for Infectious Disease"/>
            <person name="Wu L."/>
            <person name="Ma J."/>
        </authorList>
    </citation>
    <scope>NUCLEOTIDE SEQUENCE [LARGE SCALE GENOMIC DNA]</scope>
    <source>
        <strain evidence="3">JCM 19015</strain>
    </source>
</reference>
<gene>
    <name evidence="2" type="ORF">GCM10025783_03150</name>
</gene>
<proteinExistence type="predicted"/>
<sequence length="571" mass="63203">MELTELRVRNYRTIGAEQTLKLTSGTTLVGPNNSGKTNLLRSVLLFFTGYDNLAGYRRAVDLTFSAGSQRTSLTATVTLDRGDDADVEALGLLDELHAIVGIERDADRMTINLYFTGVNDTPVYRVFGNQKIPAENAPNFSRKQKQLVEIVLHRFRCHYVPSAKSIGNLYNDLLQPFLTEAAYRAIEPHLDAVRTELKAVSDSLNKELTEVGLQSIQATFGLGNDSPSSMLTGFDLMVADPELTPLTEKGQGIQSTALFASFVWIAEQERAQGISAIWLIEEPESYLHPELTKACQRLLANLASKSTVLLTTHSLGFVPPDVQIVQGIDLDGGRTVVNTFPNHRAATHRIRQSLGIEFSDYYNLGATNVFMEGPSDVAMIRWVMDAIDSGGANYPLVRAALIQDYGGVSQLEGFLKAVYEFIHVERAAVAVFDGDAAGHKSRKALQQYLSQKAIQFQPNREFVSIRSGFAIEGLFPDQWIIDLYAEHPSWFEDYSVDAGNKLEPFRLKDNYKTNAQGWLRGRADATPPQDWEEHWVEVLSAIEASLKRQLAALESGTLEALAPDEKTLIAG</sequence>
<feature type="domain" description="Endonuclease GajA/Old nuclease/RecF-like AAA" evidence="1">
    <location>
        <begin position="164"/>
        <end position="318"/>
    </location>
</feature>
<organism evidence="2 3">
    <name type="scientific">Amnibacterium soli</name>
    <dbReference type="NCBI Taxonomy" id="1282736"/>
    <lineage>
        <taxon>Bacteria</taxon>
        <taxon>Bacillati</taxon>
        <taxon>Actinomycetota</taxon>
        <taxon>Actinomycetes</taxon>
        <taxon>Micrococcales</taxon>
        <taxon>Microbacteriaceae</taxon>
        <taxon>Amnibacterium</taxon>
    </lineage>
</organism>
<dbReference type="Proteomes" id="UP001500121">
    <property type="component" value="Unassembled WGS sequence"/>
</dbReference>
<protein>
    <recommendedName>
        <fullName evidence="1">Endonuclease GajA/Old nuclease/RecF-like AAA domain-containing protein</fullName>
    </recommendedName>
</protein>
<name>A0ABP8YPS2_9MICO</name>
<dbReference type="Gene3D" id="3.40.50.300">
    <property type="entry name" value="P-loop containing nucleotide triphosphate hydrolases"/>
    <property type="match status" value="1"/>
</dbReference>
<dbReference type="PANTHER" id="PTHR43581">
    <property type="entry name" value="ATP/GTP PHOSPHATASE"/>
    <property type="match status" value="1"/>
</dbReference>
<dbReference type="Pfam" id="PF13175">
    <property type="entry name" value="AAA_15"/>
    <property type="match status" value="2"/>
</dbReference>
<dbReference type="InterPro" id="IPR041685">
    <property type="entry name" value="AAA_GajA/Old/RecF-like"/>
</dbReference>
<keyword evidence="3" id="KW-1185">Reference proteome</keyword>
<evidence type="ECO:0000259" key="1">
    <source>
        <dbReference type="Pfam" id="PF13175"/>
    </source>
</evidence>
<evidence type="ECO:0000313" key="3">
    <source>
        <dbReference type="Proteomes" id="UP001500121"/>
    </source>
</evidence>
<dbReference type="SUPFAM" id="SSF52540">
    <property type="entry name" value="P-loop containing nucleoside triphosphate hydrolases"/>
    <property type="match status" value="1"/>
</dbReference>
<accession>A0ABP8YPS2</accession>
<comment type="caution">
    <text evidence="2">The sequence shown here is derived from an EMBL/GenBank/DDBJ whole genome shotgun (WGS) entry which is preliminary data.</text>
</comment>
<evidence type="ECO:0000313" key="2">
    <source>
        <dbReference type="EMBL" id="GAA4736385.1"/>
    </source>
</evidence>
<dbReference type="InterPro" id="IPR027417">
    <property type="entry name" value="P-loop_NTPase"/>
</dbReference>
<dbReference type="PANTHER" id="PTHR43581:SF4">
    <property type="entry name" value="ATP_GTP PHOSPHATASE"/>
    <property type="match status" value="1"/>
</dbReference>
<dbReference type="EMBL" id="BAABLP010000001">
    <property type="protein sequence ID" value="GAA4736385.1"/>
    <property type="molecule type" value="Genomic_DNA"/>
</dbReference>
<feature type="domain" description="Endonuclease GajA/Old nuclease/RecF-like AAA" evidence="1">
    <location>
        <begin position="1"/>
        <end position="147"/>
    </location>
</feature>
<dbReference type="RefSeq" id="WP_345479159.1">
    <property type="nucleotide sequence ID" value="NZ_BAABLP010000001.1"/>
</dbReference>
<dbReference type="InterPro" id="IPR051396">
    <property type="entry name" value="Bact_Antivir_Def_Nuclease"/>
</dbReference>